<dbReference type="EMBL" id="CP036275">
    <property type="protein sequence ID" value="QDU37812.1"/>
    <property type="molecule type" value="Genomic_DNA"/>
</dbReference>
<evidence type="ECO:0000313" key="2">
    <source>
        <dbReference type="EMBL" id="QDU37812.1"/>
    </source>
</evidence>
<gene>
    <name evidence="2" type="ORF">Mal4_21290</name>
</gene>
<dbReference type="Proteomes" id="UP000320496">
    <property type="component" value="Chromosome"/>
</dbReference>
<feature type="compositionally biased region" description="Polar residues" evidence="1">
    <location>
        <begin position="1"/>
        <end position="21"/>
    </location>
</feature>
<dbReference type="AlphaFoldDB" id="A0A517Z5N7"/>
<feature type="region of interest" description="Disordered" evidence="1">
    <location>
        <begin position="1"/>
        <end position="44"/>
    </location>
</feature>
<dbReference type="KEGG" id="mri:Mal4_21290"/>
<keyword evidence="3" id="KW-1185">Reference proteome</keyword>
<evidence type="ECO:0000313" key="3">
    <source>
        <dbReference type="Proteomes" id="UP000320496"/>
    </source>
</evidence>
<protein>
    <submittedName>
        <fullName evidence="2">Uncharacterized protein</fullName>
    </submittedName>
</protein>
<sequence>MTRSWSASRWKSSGVSSQGTPETRVPRKEKWGGHSCPPVHQEHRKPTSCDRWAFALNIHREPCSPSQGEHAAGMLLGRRCAPTASHPSQLLRWGRHSCLPDHSFAFRAGIAARAGGSAALRPPATHHSCSGGADIPVCLITRLRFVLVLPRRLRPPPHLQRAGSVSRVLPCWLWAATDAGGCRRRRRTVHVMVGRPLCLVVRHGQSVVWRRVPDRGRTGSPAVTHPASCLVDWSNEVGEVGRVLRSAAGFASADTVTSVRELPPLVDRSLRYLW</sequence>
<proteinExistence type="predicted"/>
<accession>A0A517Z5N7</accession>
<reference evidence="2 3" key="1">
    <citation type="submission" date="2019-02" db="EMBL/GenBank/DDBJ databases">
        <title>Deep-cultivation of Planctomycetes and their phenomic and genomic characterization uncovers novel biology.</title>
        <authorList>
            <person name="Wiegand S."/>
            <person name="Jogler M."/>
            <person name="Boedeker C."/>
            <person name="Pinto D."/>
            <person name="Vollmers J."/>
            <person name="Rivas-Marin E."/>
            <person name="Kohn T."/>
            <person name="Peeters S.H."/>
            <person name="Heuer A."/>
            <person name="Rast P."/>
            <person name="Oberbeckmann S."/>
            <person name="Bunk B."/>
            <person name="Jeske O."/>
            <person name="Meyerdierks A."/>
            <person name="Storesund J.E."/>
            <person name="Kallscheuer N."/>
            <person name="Luecker S."/>
            <person name="Lage O.M."/>
            <person name="Pohl T."/>
            <person name="Merkel B.J."/>
            <person name="Hornburger P."/>
            <person name="Mueller R.-W."/>
            <person name="Bruemmer F."/>
            <person name="Labrenz M."/>
            <person name="Spormann A.M."/>
            <person name="Op den Camp H."/>
            <person name="Overmann J."/>
            <person name="Amann R."/>
            <person name="Jetten M.S.M."/>
            <person name="Mascher T."/>
            <person name="Medema M.H."/>
            <person name="Devos D.P."/>
            <person name="Kaster A.-K."/>
            <person name="Ovreas L."/>
            <person name="Rohde M."/>
            <person name="Galperin M.Y."/>
            <person name="Jogler C."/>
        </authorList>
    </citation>
    <scope>NUCLEOTIDE SEQUENCE [LARGE SCALE GENOMIC DNA]</scope>
    <source>
        <strain evidence="2 3">Mal4</strain>
    </source>
</reference>
<evidence type="ECO:0000256" key="1">
    <source>
        <dbReference type="SAM" id="MobiDB-lite"/>
    </source>
</evidence>
<name>A0A517Z5N7_9PLAN</name>
<organism evidence="2 3">
    <name type="scientific">Maioricimonas rarisocia</name>
    <dbReference type="NCBI Taxonomy" id="2528026"/>
    <lineage>
        <taxon>Bacteria</taxon>
        <taxon>Pseudomonadati</taxon>
        <taxon>Planctomycetota</taxon>
        <taxon>Planctomycetia</taxon>
        <taxon>Planctomycetales</taxon>
        <taxon>Planctomycetaceae</taxon>
        <taxon>Maioricimonas</taxon>
    </lineage>
</organism>